<organism evidence="2 3">
    <name type="scientific">Zostera marina</name>
    <name type="common">Eelgrass</name>
    <dbReference type="NCBI Taxonomy" id="29655"/>
    <lineage>
        <taxon>Eukaryota</taxon>
        <taxon>Viridiplantae</taxon>
        <taxon>Streptophyta</taxon>
        <taxon>Embryophyta</taxon>
        <taxon>Tracheophyta</taxon>
        <taxon>Spermatophyta</taxon>
        <taxon>Magnoliopsida</taxon>
        <taxon>Liliopsida</taxon>
        <taxon>Zosteraceae</taxon>
        <taxon>Zostera</taxon>
    </lineage>
</organism>
<protein>
    <submittedName>
        <fullName evidence="2">Uncharacterized protein</fullName>
    </submittedName>
</protein>
<gene>
    <name evidence="2" type="ORF">ZOSMA_36G00660</name>
</gene>
<dbReference type="PANTHER" id="PTHR33450">
    <property type="entry name" value="EMB|CAB67623.1-RELATED"/>
    <property type="match status" value="1"/>
</dbReference>
<dbReference type="OrthoDB" id="684076at2759"/>
<sequence length="204" mass="23505">MEEERLTMKKKKKSISKASSFIKQMMDVVMVIIKNNSLALKTKTTSIKTRLAVLGILRDKKSIIIPTATISHRIHALLGGSRHHHRSEEDEEDIADDDKSSSINVDSSTPVLPLPPPPPEWDYDDDDKYPDLRHSLFDIMDEEDCSGSVIDLVRNGMEKEVEEFVLEDEIDLVADVFIRRFHKQMRLQKQNSMKRYKNNINQTV</sequence>
<dbReference type="EMBL" id="LFYR01001151">
    <property type="protein sequence ID" value="KMZ64459.1"/>
    <property type="molecule type" value="Genomic_DNA"/>
</dbReference>
<name>A0A0K9P615_ZOSMR</name>
<dbReference type="AlphaFoldDB" id="A0A0K9P615"/>
<dbReference type="Proteomes" id="UP000036987">
    <property type="component" value="Unassembled WGS sequence"/>
</dbReference>
<keyword evidence="3" id="KW-1185">Reference proteome</keyword>
<feature type="region of interest" description="Disordered" evidence="1">
    <location>
        <begin position="81"/>
        <end position="126"/>
    </location>
</feature>
<accession>A0A0K9P615</accession>
<evidence type="ECO:0000256" key="1">
    <source>
        <dbReference type="SAM" id="MobiDB-lite"/>
    </source>
</evidence>
<dbReference type="InterPro" id="IPR008480">
    <property type="entry name" value="DUF761_pln"/>
</dbReference>
<evidence type="ECO:0000313" key="3">
    <source>
        <dbReference type="Proteomes" id="UP000036987"/>
    </source>
</evidence>
<dbReference type="Pfam" id="PF05553">
    <property type="entry name" value="DUF761"/>
    <property type="match status" value="1"/>
</dbReference>
<dbReference type="PANTHER" id="PTHR33450:SF12">
    <property type="entry name" value="COTTON FIBER PROTEIN"/>
    <property type="match status" value="1"/>
</dbReference>
<reference evidence="3" key="1">
    <citation type="journal article" date="2016" name="Nature">
        <title>The genome of the seagrass Zostera marina reveals angiosperm adaptation to the sea.</title>
        <authorList>
            <person name="Olsen J.L."/>
            <person name="Rouze P."/>
            <person name="Verhelst B."/>
            <person name="Lin Y.-C."/>
            <person name="Bayer T."/>
            <person name="Collen J."/>
            <person name="Dattolo E."/>
            <person name="De Paoli E."/>
            <person name="Dittami S."/>
            <person name="Maumus F."/>
            <person name="Michel G."/>
            <person name="Kersting A."/>
            <person name="Lauritano C."/>
            <person name="Lohaus R."/>
            <person name="Toepel M."/>
            <person name="Tonon T."/>
            <person name="Vanneste K."/>
            <person name="Amirebrahimi M."/>
            <person name="Brakel J."/>
            <person name="Bostroem C."/>
            <person name="Chovatia M."/>
            <person name="Grimwood J."/>
            <person name="Jenkins J.W."/>
            <person name="Jueterbock A."/>
            <person name="Mraz A."/>
            <person name="Stam W.T."/>
            <person name="Tice H."/>
            <person name="Bornberg-Bauer E."/>
            <person name="Green P.J."/>
            <person name="Pearson G.A."/>
            <person name="Procaccini G."/>
            <person name="Duarte C.M."/>
            <person name="Schmutz J."/>
            <person name="Reusch T.B.H."/>
            <person name="Van de Peer Y."/>
        </authorList>
    </citation>
    <scope>NUCLEOTIDE SEQUENCE [LARGE SCALE GENOMIC DNA]</scope>
    <source>
        <strain evidence="3">cv. Finnish</strain>
    </source>
</reference>
<comment type="caution">
    <text evidence="2">The sequence shown here is derived from an EMBL/GenBank/DDBJ whole genome shotgun (WGS) entry which is preliminary data.</text>
</comment>
<dbReference type="OMA" id="WYHEDYA"/>
<evidence type="ECO:0000313" key="2">
    <source>
        <dbReference type="EMBL" id="KMZ64459.1"/>
    </source>
</evidence>
<proteinExistence type="predicted"/>